<keyword evidence="7" id="KW-1185">Reference proteome</keyword>
<sequence length="216" mass="24333">MNLKIAIVDDNSFLIHAIKEKLSFFEDITVKHTALNGSDLLGKLEDNHNVDLILMDIEMPVLNGIETTQIVKQKYPQIKIIMLTAFDNDENIFNAIKAGADGYLLKEINPKDLYEGIVETLNGGAAMNPSIALKTLKLLRNPLSIENEKDKEDISLSKREIEVLEQLSTGLSYTVIAENLFLSPSTVRKHIENIYKKLQVHSKIEAVQKAKRHNII</sequence>
<keyword evidence="1 3" id="KW-0597">Phosphoprotein</keyword>
<organism evidence="6 7">
    <name type="scientific">Halomarinibacterium sedimenti</name>
    <dbReference type="NCBI Taxonomy" id="2857106"/>
    <lineage>
        <taxon>Bacteria</taxon>
        <taxon>Pseudomonadati</taxon>
        <taxon>Bacteroidota</taxon>
        <taxon>Flavobacteriia</taxon>
        <taxon>Flavobacteriales</taxon>
        <taxon>Flavobacteriaceae</taxon>
        <taxon>Halomarinibacterium</taxon>
    </lineage>
</organism>
<dbReference type="InterPro" id="IPR058245">
    <property type="entry name" value="NreC/VraR/RcsB-like_REC"/>
</dbReference>
<dbReference type="SMART" id="SM00421">
    <property type="entry name" value="HTH_LUXR"/>
    <property type="match status" value="1"/>
</dbReference>
<dbReference type="SMART" id="SM00448">
    <property type="entry name" value="REC"/>
    <property type="match status" value="1"/>
</dbReference>
<dbReference type="CDD" id="cd17535">
    <property type="entry name" value="REC_NarL-like"/>
    <property type="match status" value="1"/>
</dbReference>
<dbReference type="GO" id="GO:0000160">
    <property type="term" value="P:phosphorelay signal transduction system"/>
    <property type="evidence" value="ECO:0007669"/>
    <property type="project" value="InterPro"/>
</dbReference>
<name>A0A9X1JXN2_9FLAO</name>
<dbReference type="Pfam" id="PF00072">
    <property type="entry name" value="Response_reg"/>
    <property type="match status" value="1"/>
</dbReference>
<accession>A0A9X1JXN2</accession>
<dbReference type="InterPro" id="IPR001789">
    <property type="entry name" value="Sig_transdc_resp-reg_receiver"/>
</dbReference>
<dbReference type="PROSITE" id="PS50043">
    <property type="entry name" value="HTH_LUXR_2"/>
    <property type="match status" value="1"/>
</dbReference>
<evidence type="ECO:0000256" key="3">
    <source>
        <dbReference type="PROSITE-ProRule" id="PRU00169"/>
    </source>
</evidence>
<dbReference type="PANTHER" id="PTHR43214:SF43">
    <property type="entry name" value="TWO-COMPONENT RESPONSE REGULATOR"/>
    <property type="match status" value="1"/>
</dbReference>
<proteinExistence type="predicted"/>
<dbReference type="GO" id="GO:0003677">
    <property type="term" value="F:DNA binding"/>
    <property type="evidence" value="ECO:0007669"/>
    <property type="project" value="UniProtKB-KW"/>
</dbReference>
<dbReference type="PROSITE" id="PS00622">
    <property type="entry name" value="HTH_LUXR_1"/>
    <property type="match status" value="1"/>
</dbReference>
<dbReference type="GO" id="GO:0006355">
    <property type="term" value="P:regulation of DNA-templated transcription"/>
    <property type="evidence" value="ECO:0007669"/>
    <property type="project" value="InterPro"/>
</dbReference>
<keyword evidence="2" id="KW-0238">DNA-binding</keyword>
<evidence type="ECO:0000256" key="2">
    <source>
        <dbReference type="ARBA" id="ARBA00023125"/>
    </source>
</evidence>
<evidence type="ECO:0000259" key="5">
    <source>
        <dbReference type="PROSITE" id="PS50110"/>
    </source>
</evidence>
<feature type="modified residue" description="4-aspartylphosphate" evidence="3">
    <location>
        <position position="56"/>
    </location>
</feature>
<feature type="domain" description="Response regulatory" evidence="5">
    <location>
        <begin position="4"/>
        <end position="121"/>
    </location>
</feature>
<gene>
    <name evidence="6" type="ORF">KXJ69_01385</name>
</gene>
<feature type="domain" description="HTH luxR-type" evidence="4">
    <location>
        <begin position="149"/>
        <end position="214"/>
    </location>
</feature>
<dbReference type="RefSeq" id="WP_219050548.1">
    <property type="nucleotide sequence ID" value="NZ_JAHWDP010000001.1"/>
</dbReference>
<evidence type="ECO:0000313" key="7">
    <source>
        <dbReference type="Proteomes" id="UP001138686"/>
    </source>
</evidence>
<dbReference type="AlphaFoldDB" id="A0A9X1JXN2"/>
<dbReference type="InterPro" id="IPR039420">
    <property type="entry name" value="WalR-like"/>
</dbReference>
<comment type="caution">
    <text evidence="6">The sequence shown here is derived from an EMBL/GenBank/DDBJ whole genome shotgun (WGS) entry which is preliminary data.</text>
</comment>
<dbReference type="EMBL" id="JAHWDP010000001">
    <property type="protein sequence ID" value="MBW2936737.1"/>
    <property type="molecule type" value="Genomic_DNA"/>
</dbReference>
<evidence type="ECO:0000256" key="1">
    <source>
        <dbReference type="ARBA" id="ARBA00022553"/>
    </source>
</evidence>
<reference evidence="6" key="1">
    <citation type="submission" date="2021-07" db="EMBL/GenBank/DDBJ databases">
        <title>Aureisphaera sp. CAU 1614 isolated from sea sediment.</title>
        <authorList>
            <person name="Kim W."/>
        </authorList>
    </citation>
    <scope>NUCLEOTIDE SEQUENCE</scope>
    <source>
        <strain evidence="6">CAU 1614</strain>
    </source>
</reference>
<dbReference type="Pfam" id="PF00196">
    <property type="entry name" value="GerE"/>
    <property type="match status" value="1"/>
</dbReference>
<dbReference type="Proteomes" id="UP001138686">
    <property type="component" value="Unassembled WGS sequence"/>
</dbReference>
<dbReference type="CDD" id="cd06170">
    <property type="entry name" value="LuxR_C_like"/>
    <property type="match status" value="1"/>
</dbReference>
<protein>
    <submittedName>
        <fullName evidence="6">Response regulator transcription factor</fullName>
    </submittedName>
</protein>
<dbReference type="PANTHER" id="PTHR43214">
    <property type="entry name" value="TWO-COMPONENT RESPONSE REGULATOR"/>
    <property type="match status" value="1"/>
</dbReference>
<dbReference type="PROSITE" id="PS50110">
    <property type="entry name" value="RESPONSE_REGULATORY"/>
    <property type="match status" value="1"/>
</dbReference>
<evidence type="ECO:0000259" key="4">
    <source>
        <dbReference type="PROSITE" id="PS50043"/>
    </source>
</evidence>
<evidence type="ECO:0000313" key="6">
    <source>
        <dbReference type="EMBL" id="MBW2936737.1"/>
    </source>
</evidence>
<dbReference type="InterPro" id="IPR000792">
    <property type="entry name" value="Tscrpt_reg_LuxR_C"/>
</dbReference>